<reference evidence="6" key="1">
    <citation type="journal article" date="2019" name="Int. J. Syst. Evol. Microbiol.">
        <title>The Global Catalogue of Microorganisms (GCM) 10K type strain sequencing project: providing services to taxonomists for standard genome sequencing and annotation.</title>
        <authorList>
            <consortium name="The Broad Institute Genomics Platform"/>
            <consortium name="The Broad Institute Genome Sequencing Center for Infectious Disease"/>
            <person name="Wu L."/>
            <person name="Ma J."/>
        </authorList>
    </citation>
    <scope>NUCLEOTIDE SEQUENCE [LARGE SCALE GENOMIC DNA]</scope>
    <source>
        <strain evidence="6">CCUG 49452</strain>
    </source>
</reference>
<protein>
    <submittedName>
        <fullName evidence="5">Alanine racemase</fullName>
    </submittedName>
</protein>
<dbReference type="RefSeq" id="WP_382431003.1">
    <property type="nucleotide sequence ID" value="NZ_JBHSHJ010000003.1"/>
</dbReference>
<dbReference type="SUPFAM" id="SSF50621">
    <property type="entry name" value="Alanine racemase C-terminal domain-like"/>
    <property type="match status" value="1"/>
</dbReference>
<dbReference type="Gene3D" id="2.40.37.10">
    <property type="entry name" value="Lyase, Ornithine Decarboxylase, Chain A, domain 1"/>
    <property type="match status" value="1"/>
</dbReference>
<dbReference type="Gene3D" id="3.20.20.10">
    <property type="entry name" value="Alanine racemase"/>
    <property type="match status" value="1"/>
</dbReference>
<dbReference type="InterPro" id="IPR001608">
    <property type="entry name" value="Ala_racemase_N"/>
</dbReference>
<comment type="caution">
    <text evidence="5">The sequence shown here is derived from an EMBL/GenBank/DDBJ whole genome shotgun (WGS) entry which is preliminary data.</text>
</comment>
<name>A0ABV9QBB5_9BURK</name>
<dbReference type="InterPro" id="IPR000821">
    <property type="entry name" value="Ala_racemase"/>
</dbReference>
<dbReference type="PRINTS" id="PR00992">
    <property type="entry name" value="ALARACEMASE"/>
</dbReference>
<dbReference type="SMART" id="SM01005">
    <property type="entry name" value="Ala_racemase_C"/>
    <property type="match status" value="1"/>
</dbReference>
<evidence type="ECO:0000259" key="4">
    <source>
        <dbReference type="SMART" id="SM01005"/>
    </source>
</evidence>
<sequence length="376" mass="40667">MNTLLAHDRPHMHIDLGVLANNWRTVRRTFRGQRVGVVVKNDAYGLGISQVAPLLWNLGCRDFWVSHSTEALKLRGLLPEHSTRIMVLHGLGGIAPEDFAAHGLIPVLAGPHELHQLQGYGSKHGQAMPVAIHLDTGLTRLGFTGTNLHLLHDSRLQTDIKAMIWVSHLGRFSHPDAPECLHQRHTFAAWLQQLPPAERSITTSSSVFANPAWHCDHARVGSALFGVQTAAQYQQPLQNVTSLYAPVMRVADVPAYTEVGYAGQYRTSQNTRIATIAAGYGDGLPISLAPRGVLYLKGRPAPIVGGIAMGMLGLDISAFAPGEIQPGMWAEIYGLHQPLAQLAATAGITPNALLACTGALALRRYMSPHSGQEPLV</sequence>
<comment type="cofactor">
    <cofactor evidence="1">
        <name>pyridoxal 5'-phosphate</name>
        <dbReference type="ChEBI" id="CHEBI:597326"/>
    </cofactor>
</comment>
<dbReference type="PANTHER" id="PTHR30511">
    <property type="entry name" value="ALANINE RACEMASE"/>
    <property type="match status" value="1"/>
</dbReference>
<gene>
    <name evidence="5" type="ORF">ACFO6X_05855</name>
</gene>
<dbReference type="Pfam" id="PF01168">
    <property type="entry name" value="Ala_racemase_N"/>
    <property type="match status" value="1"/>
</dbReference>
<dbReference type="Pfam" id="PF00842">
    <property type="entry name" value="Ala_racemase_C"/>
    <property type="match status" value="1"/>
</dbReference>
<evidence type="ECO:0000256" key="3">
    <source>
        <dbReference type="ARBA" id="ARBA00023235"/>
    </source>
</evidence>
<keyword evidence="2" id="KW-0663">Pyridoxal phosphate</keyword>
<dbReference type="PANTHER" id="PTHR30511:SF0">
    <property type="entry name" value="ALANINE RACEMASE, CATABOLIC-RELATED"/>
    <property type="match status" value="1"/>
</dbReference>
<accession>A0ABV9QBB5</accession>
<feature type="domain" description="Alanine racemase C-terminal" evidence="4">
    <location>
        <begin position="240"/>
        <end position="366"/>
    </location>
</feature>
<dbReference type="Proteomes" id="UP001596001">
    <property type="component" value="Unassembled WGS sequence"/>
</dbReference>
<evidence type="ECO:0000256" key="1">
    <source>
        <dbReference type="ARBA" id="ARBA00001933"/>
    </source>
</evidence>
<dbReference type="InterPro" id="IPR009006">
    <property type="entry name" value="Ala_racemase/Decarboxylase_C"/>
</dbReference>
<evidence type="ECO:0000313" key="5">
    <source>
        <dbReference type="EMBL" id="MFC4788509.1"/>
    </source>
</evidence>
<proteinExistence type="predicted"/>
<keyword evidence="6" id="KW-1185">Reference proteome</keyword>
<keyword evidence="3" id="KW-0413">Isomerase</keyword>
<organism evidence="5 6">
    <name type="scientific">Giesbergeria sinuosa</name>
    <dbReference type="NCBI Taxonomy" id="80883"/>
    <lineage>
        <taxon>Bacteria</taxon>
        <taxon>Pseudomonadati</taxon>
        <taxon>Pseudomonadota</taxon>
        <taxon>Betaproteobacteria</taxon>
        <taxon>Burkholderiales</taxon>
        <taxon>Comamonadaceae</taxon>
        <taxon>Giesbergeria</taxon>
    </lineage>
</organism>
<dbReference type="SUPFAM" id="SSF51419">
    <property type="entry name" value="PLP-binding barrel"/>
    <property type="match status" value="1"/>
</dbReference>
<dbReference type="InterPro" id="IPR011079">
    <property type="entry name" value="Ala_racemase_C"/>
</dbReference>
<evidence type="ECO:0000256" key="2">
    <source>
        <dbReference type="ARBA" id="ARBA00022898"/>
    </source>
</evidence>
<dbReference type="EMBL" id="JBHSHJ010000003">
    <property type="protein sequence ID" value="MFC4788509.1"/>
    <property type="molecule type" value="Genomic_DNA"/>
</dbReference>
<evidence type="ECO:0000313" key="6">
    <source>
        <dbReference type="Proteomes" id="UP001596001"/>
    </source>
</evidence>
<dbReference type="InterPro" id="IPR029066">
    <property type="entry name" value="PLP-binding_barrel"/>
</dbReference>